<reference evidence="1" key="1">
    <citation type="submission" date="2018-06" db="EMBL/GenBank/DDBJ databases">
        <authorList>
            <person name="Zhirakovskaya E."/>
        </authorList>
    </citation>
    <scope>NUCLEOTIDE SEQUENCE</scope>
</reference>
<proteinExistence type="predicted"/>
<name>A0A3B1DM49_9ZZZZ</name>
<gene>
    <name evidence="1" type="ORF">MNBD_NITROSPINAE05-539</name>
</gene>
<dbReference type="EMBL" id="UOGG01000092">
    <property type="protein sequence ID" value="VAX29767.1"/>
    <property type="molecule type" value="Genomic_DNA"/>
</dbReference>
<protein>
    <submittedName>
        <fullName evidence="1">Uncharacterized protein</fullName>
    </submittedName>
</protein>
<evidence type="ECO:0000313" key="1">
    <source>
        <dbReference type="EMBL" id="VAX29767.1"/>
    </source>
</evidence>
<dbReference type="AlphaFoldDB" id="A0A3B1DM49"/>
<dbReference type="Pfam" id="PF07009">
    <property type="entry name" value="NusG_II"/>
    <property type="match status" value="1"/>
</dbReference>
<organism evidence="1">
    <name type="scientific">hydrothermal vent metagenome</name>
    <dbReference type="NCBI Taxonomy" id="652676"/>
    <lineage>
        <taxon>unclassified sequences</taxon>
        <taxon>metagenomes</taxon>
        <taxon>ecological metagenomes</taxon>
    </lineage>
</organism>
<dbReference type="InterPro" id="IPR038690">
    <property type="entry name" value="NusG_2_sf"/>
</dbReference>
<dbReference type="Gene3D" id="2.60.320.10">
    <property type="entry name" value="N-utilization substance G protein NusG, insert domain"/>
    <property type="match status" value="1"/>
</dbReference>
<accession>A0A3B1DM49</accession>
<sequence length="121" mass="13196">MNATLGDKILIAFLVLVNALLFLKLGAGTTGDWVVIELNQLEVSRHRLSENRVIAVQGKLGITEVEIANGKARIRHSPCKNKICIKAGDIQYADRLIACIPNRIVVRVIGEQQRGVDAIVG</sequence>